<dbReference type="EMBL" id="CABPRJ010000043">
    <property type="protein sequence ID" value="VVC26724.1"/>
    <property type="molecule type" value="Genomic_DNA"/>
</dbReference>
<organism evidence="7 8">
    <name type="scientific">Cinara cedri</name>
    <dbReference type="NCBI Taxonomy" id="506608"/>
    <lineage>
        <taxon>Eukaryota</taxon>
        <taxon>Metazoa</taxon>
        <taxon>Ecdysozoa</taxon>
        <taxon>Arthropoda</taxon>
        <taxon>Hexapoda</taxon>
        <taxon>Insecta</taxon>
        <taxon>Pterygota</taxon>
        <taxon>Neoptera</taxon>
        <taxon>Paraneoptera</taxon>
        <taxon>Hemiptera</taxon>
        <taxon>Sternorrhyncha</taxon>
        <taxon>Aphidomorpha</taxon>
        <taxon>Aphidoidea</taxon>
        <taxon>Aphididae</taxon>
        <taxon>Lachninae</taxon>
        <taxon>Cinara</taxon>
    </lineage>
</organism>
<keyword evidence="4" id="KW-0560">Oxidoreductase</keyword>
<name>A0A5E4MA43_9HEMI</name>
<dbReference type="PANTHER" id="PTHR11011">
    <property type="entry name" value="MALE STERILITY PROTEIN 2-RELATED"/>
    <property type="match status" value="1"/>
</dbReference>
<dbReference type="GO" id="GO:0080019">
    <property type="term" value="F:alcohol-forming very long-chain fatty acyl-CoA reductase activity"/>
    <property type="evidence" value="ECO:0007669"/>
    <property type="project" value="InterPro"/>
</dbReference>
<comment type="catalytic activity">
    <reaction evidence="4">
        <text>a long-chain fatty acyl-CoA + 2 NADPH + 2 H(+) = a long-chain primary fatty alcohol + 2 NADP(+) + CoA</text>
        <dbReference type="Rhea" id="RHEA:52716"/>
        <dbReference type="ChEBI" id="CHEBI:15378"/>
        <dbReference type="ChEBI" id="CHEBI:57287"/>
        <dbReference type="ChEBI" id="CHEBI:57783"/>
        <dbReference type="ChEBI" id="CHEBI:58349"/>
        <dbReference type="ChEBI" id="CHEBI:77396"/>
        <dbReference type="ChEBI" id="CHEBI:83139"/>
        <dbReference type="EC" id="1.2.1.84"/>
    </reaction>
</comment>
<evidence type="ECO:0000256" key="3">
    <source>
        <dbReference type="ARBA" id="ARBA00023098"/>
    </source>
</evidence>
<evidence type="ECO:0000256" key="4">
    <source>
        <dbReference type="RuleBase" id="RU363097"/>
    </source>
</evidence>
<evidence type="ECO:0000259" key="5">
    <source>
        <dbReference type="Pfam" id="PF03015"/>
    </source>
</evidence>
<dbReference type="GO" id="GO:0102965">
    <property type="term" value="F:alcohol-forming long-chain fatty acyl-CoA reductase activity"/>
    <property type="evidence" value="ECO:0007669"/>
    <property type="project" value="UniProtKB-EC"/>
</dbReference>
<protein>
    <recommendedName>
        <fullName evidence="4">Fatty acyl-CoA reductase</fullName>
        <ecNumber evidence="4">1.2.1.84</ecNumber>
    </recommendedName>
</protein>
<dbReference type="OrthoDB" id="429813at2759"/>
<dbReference type="Proteomes" id="UP000325440">
    <property type="component" value="Unassembled WGS sequence"/>
</dbReference>
<feature type="domain" description="Thioester reductase (TE)" evidence="6">
    <location>
        <begin position="16"/>
        <end position="281"/>
    </location>
</feature>
<sequence length="473" mass="54504">MQSNVAETFRNGTALVTGCTGVLGKLLTEKLLRSCPVKTIAIIVRNKKEFTAEQRAENIYKETIFDCLREKKPNFMNHIKVIDGYLEGPDLGISSTDREWIIENVNFVFHCAATVRFNEPLEKAIKINIQGTEKLLALATEIKNIKGFVHVSTAYSNFYLDEIKEQFYPVPITAKDLYDLLDIEDSSIKNNSILRRCSNTYYFTKAITENLISTNDNRLPISIFRPSIIGCTQSEPFSGWVKNLNAATGVIVSHIIGMTTFPMNNSTYRIDIIPIDYTVNALISVMWDTVQRCQDSSQKYTEPKIFNFVSGVESPLTYADFFNNIFNSYREAPPLSAVWYYLCIFTTNPLTIKVLRFLLHTVPNAFMDLYLLAIGKKPKILKMYGKLELSHDLLRSFVVRNWTFHNNNTRELWSLLSQEDRKTFWYSFEEFDFKEYIKIYVQAVRKCILDEDQSNIKEALAKTRSTISEKKSD</sequence>
<evidence type="ECO:0000313" key="8">
    <source>
        <dbReference type="Proteomes" id="UP000325440"/>
    </source>
</evidence>
<dbReference type="InterPro" id="IPR036291">
    <property type="entry name" value="NAD(P)-bd_dom_sf"/>
</dbReference>
<dbReference type="CDD" id="cd09071">
    <property type="entry name" value="FAR_C"/>
    <property type="match status" value="1"/>
</dbReference>
<comment type="similarity">
    <text evidence="1 4">Belongs to the fatty acyl-CoA reductase family.</text>
</comment>
<dbReference type="Pfam" id="PF03015">
    <property type="entry name" value="Sterile"/>
    <property type="match status" value="1"/>
</dbReference>
<dbReference type="InterPro" id="IPR033640">
    <property type="entry name" value="FAR_C"/>
</dbReference>
<dbReference type="InterPro" id="IPR013120">
    <property type="entry name" value="FAR_NAD-bd"/>
</dbReference>
<comment type="function">
    <text evidence="4">Catalyzes the reduction of fatty acyl-CoA to fatty alcohols.</text>
</comment>
<dbReference type="SUPFAM" id="SSF51735">
    <property type="entry name" value="NAD(P)-binding Rossmann-fold domains"/>
    <property type="match status" value="1"/>
</dbReference>
<dbReference type="InterPro" id="IPR026055">
    <property type="entry name" value="FAR"/>
</dbReference>
<evidence type="ECO:0000313" key="7">
    <source>
        <dbReference type="EMBL" id="VVC26724.1"/>
    </source>
</evidence>
<keyword evidence="8" id="KW-1185">Reference proteome</keyword>
<dbReference type="CDD" id="cd05236">
    <property type="entry name" value="FAR-N_SDR_e"/>
    <property type="match status" value="1"/>
</dbReference>
<reference evidence="7 8" key="1">
    <citation type="submission" date="2019-08" db="EMBL/GenBank/DDBJ databases">
        <authorList>
            <person name="Alioto T."/>
            <person name="Alioto T."/>
            <person name="Gomez Garrido J."/>
        </authorList>
    </citation>
    <scope>NUCLEOTIDE SEQUENCE [LARGE SCALE GENOMIC DNA]</scope>
</reference>
<dbReference type="Gene3D" id="3.40.50.720">
    <property type="entry name" value="NAD(P)-binding Rossmann-like Domain"/>
    <property type="match status" value="1"/>
</dbReference>
<dbReference type="EC" id="1.2.1.84" evidence="4"/>
<proteinExistence type="inferred from homology"/>
<keyword evidence="2 4" id="KW-0444">Lipid biosynthesis</keyword>
<evidence type="ECO:0000259" key="6">
    <source>
        <dbReference type="Pfam" id="PF07993"/>
    </source>
</evidence>
<keyword evidence="4" id="KW-0521">NADP</keyword>
<dbReference type="GO" id="GO:0005777">
    <property type="term" value="C:peroxisome"/>
    <property type="evidence" value="ECO:0007669"/>
    <property type="project" value="TreeGrafter"/>
</dbReference>
<gene>
    <name evidence="7" type="ORF">CINCED_3A006044</name>
</gene>
<dbReference type="Pfam" id="PF07993">
    <property type="entry name" value="NAD_binding_4"/>
    <property type="match status" value="1"/>
</dbReference>
<accession>A0A5E4MA43</accession>
<evidence type="ECO:0000256" key="2">
    <source>
        <dbReference type="ARBA" id="ARBA00022516"/>
    </source>
</evidence>
<dbReference type="AlphaFoldDB" id="A0A5E4MA43"/>
<dbReference type="PANTHER" id="PTHR11011:SF60">
    <property type="entry name" value="FATTY ACYL-COA REDUCTASE-RELATED"/>
    <property type="match status" value="1"/>
</dbReference>
<feature type="domain" description="Fatty acyl-CoA reductase C-terminal" evidence="5">
    <location>
        <begin position="359"/>
        <end position="451"/>
    </location>
</feature>
<dbReference type="GO" id="GO:0035336">
    <property type="term" value="P:long-chain fatty-acyl-CoA metabolic process"/>
    <property type="evidence" value="ECO:0007669"/>
    <property type="project" value="TreeGrafter"/>
</dbReference>
<evidence type="ECO:0000256" key="1">
    <source>
        <dbReference type="ARBA" id="ARBA00005928"/>
    </source>
</evidence>
<keyword evidence="3 4" id="KW-0443">Lipid metabolism</keyword>